<keyword evidence="1" id="KW-0732">Signal</keyword>
<proteinExistence type="predicted"/>
<dbReference type="PANTHER" id="PTHR36195">
    <property type="entry name" value="DOMAIN PROTEIN, PUTATIVE (AFU_ORTHOLOGUE AFUA_5G01990)-RELATED-RELATED"/>
    <property type="match status" value="1"/>
</dbReference>
<evidence type="ECO:0000256" key="1">
    <source>
        <dbReference type="SAM" id="SignalP"/>
    </source>
</evidence>
<dbReference type="RefSeq" id="XP_008025755.1">
    <property type="nucleotide sequence ID" value="XM_008027564.1"/>
</dbReference>
<dbReference type="GeneID" id="19396337"/>
<reference evidence="2 3" key="1">
    <citation type="journal article" date="2012" name="PLoS Pathog.">
        <title>Diverse lifestyles and strategies of plant pathogenesis encoded in the genomes of eighteen Dothideomycetes fungi.</title>
        <authorList>
            <person name="Ohm R.A."/>
            <person name="Feau N."/>
            <person name="Henrissat B."/>
            <person name="Schoch C.L."/>
            <person name="Horwitz B.A."/>
            <person name="Barry K.W."/>
            <person name="Condon B.J."/>
            <person name="Copeland A.C."/>
            <person name="Dhillon B."/>
            <person name="Glaser F."/>
            <person name="Hesse C.N."/>
            <person name="Kosti I."/>
            <person name="LaButti K."/>
            <person name="Lindquist E.A."/>
            <person name="Lucas S."/>
            <person name="Salamov A.A."/>
            <person name="Bradshaw R.E."/>
            <person name="Ciuffetti L."/>
            <person name="Hamelin R.C."/>
            <person name="Kema G.H.J."/>
            <person name="Lawrence C."/>
            <person name="Scott J.A."/>
            <person name="Spatafora J.W."/>
            <person name="Turgeon B.G."/>
            <person name="de Wit P.J.G.M."/>
            <person name="Zhong S."/>
            <person name="Goodwin S.B."/>
            <person name="Grigoriev I.V."/>
        </authorList>
    </citation>
    <scope>NUCLEOTIDE SEQUENCE [LARGE SCALE GENOMIC DNA]</scope>
    <source>
        <strain evidence="3">28A</strain>
    </source>
</reference>
<dbReference type="InterPro" id="IPR006771">
    <property type="entry name" value="CetA-like"/>
</dbReference>
<reference evidence="2 3" key="2">
    <citation type="journal article" date="2013" name="PLoS Genet.">
        <title>Comparative genome structure, secondary metabolite, and effector coding capacity across Cochliobolus pathogens.</title>
        <authorList>
            <person name="Condon B.J."/>
            <person name="Leng Y."/>
            <person name="Wu D."/>
            <person name="Bushley K.E."/>
            <person name="Ohm R.A."/>
            <person name="Otillar R."/>
            <person name="Martin J."/>
            <person name="Schackwitz W."/>
            <person name="Grimwood J."/>
            <person name="MohdZainudin N."/>
            <person name="Xue C."/>
            <person name="Wang R."/>
            <person name="Manning V.A."/>
            <person name="Dhillon B."/>
            <person name="Tu Z.J."/>
            <person name="Steffenson B.J."/>
            <person name="Salamov A."/>
            <person name="Sun H."/>
            <person name="Lowry S."/>
            <person name="LaButti K."/>
            <person name="Han J."/>
            <person name="Copeland A."/>
            <person name="Lindquist E."/>
            <person name="Barry K."/>
            <person name="Schmutz J."/>
            <person name="Baker S.E."/>
            <person name="Ciuffetti L.M."/>
            <person name="Grigoriev I.V."/>
            <person name="Zhong S."/>
            <person name="Turgeon B.G."/>
        </authorList>
    </citation>
    <scope>NUCLEOTIDE SEQUENCE [LARGE SCALE GENOMIC DNA]</scope>
    <source>
        <strain evidence="3">28A</strain>
    </source>
</reference>
<sequence length="265" mass="28142">MRATLATLTALPLLTASLHLGAVHPHVHGELHRRVIATEVVVVTKTVYTTVTQDSPSSTAASTSVNISESSASVTMALPTSSSAATLKPPGDTSYTALPLSPNHALIVNSCDYDVFVSSIGDESCGPSTLAQRIPANTTYTERIRICYKSGVSLKVARTAALEHPMQFEYTVWDDKKTVSYDISYLDCMVQEDGGAKTFDKCVGHEKGIQAVAGSDCPVFQCEAGVECAQQAYTIPEFGYLPGAPVGACNVEQGIAFELCAENRT</sequence>
<name>R0IQZ3_EXST2</name>
<dbReference type="HOGENOM" id="CLU_1077958_0_0_1"/>
<dbReference type="OrthoDB" id="5144514at2759"/>
<dbReference type="STRING" id="671987.R0IQZ3"/>
<keyword evidence="3" id="KW-1185">Reference proteome</keyword>
<evidence type="ECO:0000313" key="3">
    <source>
        <dbReference type="Proteomes" id="UP000016935"/>
    </source>
</evidence>
<gene>
    <name evidence="2" type="ORF">SETTUDRAFT_136022</name>
</gene>
<dbReference type="Proteomes" id="UP000016935">
    <property type="component" value="Unassembled WGS sequence"/>
</dbReference>
<dbReference type="AlphaFoldDB" id="R0IQZ3"/>
<dbReference type="PANTHER" id="PTHR36195:SF6">
    <property type="entry name" value="SECRETED THAUMATIN-LIKE PROTEIN CALA"/>
    <property type="match status" value="1"/>
</dbReference>
<feature type="chain" id="PRO_5004353216" evidence="1">
    <location>
        <begin position="30"/>
        <end position="265"/>
    </location>
</feature>
<feature type="signal peptide" evidence="1">
    <location>
        <begin position="1"/>
        <end position="29"/>
    </location>
</feature>
<dbReference type="Pfam" id="PF04681">
    <property type="entry name" value="Bys1"/>
    <property type="match status" value="1"/>
</dbReference>
<evidence type="ECO:0000313" key="2">
    <source>
        <dbReference type="EMBL" id="EOA87315.1"/>
    </source>
</evidence>
<protein>
    <submittedName>
        <fullName evidence="2">Uncharacterized protein</fullName>
    </submittedName>
</protein>
<dbReference type="EMBL" id="KB908592">
    <property type="protein sequence ID" value="EOA87315.1"/>
    <property type="molecule type" value="Genomic_DNA"/>
</dbReference>
<organism evidence="2 3">
    <name type="scientific">Exserohilum turcicum (strain 28A)</name>
    <name type="common">Northern leaf blight fungus</name>
    <name type="synonym">Setosphaeria turcica</name>
    <dbReference type="NCBI Taxonomy" id="671987"/>
    <lineage>
        <taxon>Eukaryota</taxon>
        <taxon>Fungi</taxon>
        <taxon>Dikarya</taxon>
        <taxon>Ascomycota</taxon>
        <taxon>Pezizomycotina</taxon>
        <taxon>Dothideomycetes</taxon>
        <taxon>Pleosporomycetidae</taxon>
        <taxon>Pleosporales</taxon>
        <taxon>Pleosporineae</taxon>
        <taxon>Pleosporaceae</taxon>
        <taxon>Exserohilum</taxon>
    </lineage>
</organism>
<accession>R0IQZ3</accession>
<dbReference type="eggNOG" id="ENOG502T766">
    <property type="taxonomic scope" value="Eukaryota"/>
</dbReference>